<keyword evidence="6 7" id="KW-0472">Membrane</keyword>
<dbReference type="GO" id="GO:0022857">
    <property type="term" value="F:transmembrane transporter activity"/>
    <property type="evidence" value="ECO:0007669"/>
    <property type="project" value="InterPro"/>
</dbReference>
<dbReference type="InterPro" id="IPR036259">
    <property type="entry name" value="MFS_trans_sf"/>
</dbReference>
<dbReference type="PANTHER" id="PTHR23513">
    <property type="entry name" value="INTEGRAL MEMBRANE EFFLUX PROTEIN-RELATED"/>
    <property type="match status" value="1"/>
</dbReference>
<evidence type="ECO:0000256" key="4">
    <source>
        <dbReference type="ARBA" id="ARBA00022692"/>
    </source>
</evidence>
<evidence type="ECO:0000313" key="8">
    <source>
        <dbReference type="EMBL" id="MBP0457178.1"/>
    </source>
</evidence>
<dbReference type="SUPFAM" id="SSF103473">
    <property type="entry name" value="MFS general substrate transporter"/>
    <property type="match status" value="1"/>
</dbReference>
<evidence type="ECO:0000313" key="9">
    <source>
        <dbReference type="Proteomes" id="UP000670475"/>
    </source>
</evidence>
<dbReference type="AlphaFoldDB" id="A0A940RWJ2"/>
<gene>
    <name evidence="8" type="ORF">JFN87_06645</name>
</gene>
<proteinExistence type="predicted"/>
<evidence type="ECO:0000256" key="1">
    <source>
        <dbReference type="ARBA" id="ARBA00004429"/>
    </source>
</evidence>
<dbReference type="Gene3D" id="1.20.1250.20">
    <property type="entry name" value="MFS general substrate transporter like domains"/>
    <property type="match status" value="1"/>
</dbReference>
<evidence type="ECO:0000256" key="5">
    <source>
        <dbReference type="ARBA" id="ARBA00022989"/>
    </source>
</evidence>
<keyword evidence="2" id="KW-0813">Transport</keyword>
<comment type="caution">
    <text evidence="8">The sequence shown here is derived from an EMBL/GenBank/DDBJ whole genome shotgun (WGS) entry which is preliminary data.</text>
</comment>
<dbReference type="PANTHER" id="PTHR23513:SF9">
    <property type="entry name" value="ENTEROBACTIN EXPORTER ENTS"/>
    <property type="match status" value="1"/>
</dbReference>
<protein>
    <submittedName>
        <fullName evidence="8">MFS transporter</fullName>
    </submittedName>
</protein>
<keyword evidence="4 7" id="KW-0812">Transmembrane</keyword>
<keyword evidence="5 7" id="KW-1133">Transmembrane helix</keyword>
<evidence type="ECO:0000256" key="6">
    <source>
        <dbReference type="ARBA" id="ARBA00023136"/>
    </source>
</evidence>
<feature type="transmembrane region" description="Helical" evidence="7">
    <location>
        <begin position="298"/>
        <end position="325"/>
    </location>
</feature>
<feature type="transmembrane region" description="Helical" evidence="7">
    <location>
        <begin position="57"/>
        <end position="77"/>
    </location>
</feature>
<dbReference type="EMBL" id="JAGIQL010000016">
    <property type="protein sequence ID" value="MBP0457178.1"/>
    <property type="molecule type" value="Genomic_DNA"/>
</dbReference>
<dbReference type="CDD" id="cd06173">
    <property type="entry name" value="MFS_MefA_like"/>
    <property type="match status" value="1"/>
</dbReference>
<feature type="transmembrane region" description="Helical" evidence="7">
    <location>
        <begin position="266"/>
        <end position="286"/>
    </location>
</feature>
<dbReference type="Pfam" id="PF07690">
    <property type="entry name" value="MFS_1"/>
    <property type="match status" value="1"/>
</dbReference>
<sequence length="394" mass="41286">MRRVSRRALAVLPDLTPLRTLRDFRLLWFQGLVTSFGSSMTMVALPLQIKELTGSPFAVGAMGGVELVPLIVFGLYGGALADAVDRRRVILFSEAGLGVLAVALLANSLLPRPALWPLYVVAAGVSALSGLQQPALGSLIARIVPHDRLTAASALNFMRGQLAAVVGPSLAGVVVTYVGLPVAYTVTVVGFLLTVPMCLRLAPAPPLRETSRPSLRSVVEGARYAWSKPVLLGTYAMDVAAMFFAYPVTLFPFLADELGAKWALGLMYGAIPFGSMLVTGTSGWAARSRRHGRMVAIGAGSWGLAMAAAGLMSNVWLVLVCLAVAGGGDMVSGLARHTIWDQTVPDELRGRLAGIEVLSYSCGPQLGQVRAGTTAGITGTRPAIWGGGFACVLS</sequence>
<feature type="transmembrane region" description="Helical" evidence="7">
    <location>
        <begin position="26"/>
        <end position="45"/>
    </location>
</feature>
<dbReference type="GO" id="GO:0005886">
    <property type="term" value="C:plasma membrane"/>
    <property type="evidence" value="ECO:0007669"/>
    <property type="project" value="UniProtKB-SubCell"/>
</dbReference>
<keyword evidence="9" id="KW-1185">Reference proteome</keyword>
<name>A0A940RWJ2_9ACTN</name>
<evidence type="ECO:0000256" key="2">
    <source>
        <dbReference type="ARBA" id="ARBA00022448"/>
    </source>
</evidence>
<comment type="subcellular location">
    <subcellularLocation>
        <location evidence="1">Cell inner membrane</location>
        <topology evidence="1">Multi-pass membrane protein</topology>
    </subcellularLocation>
</comment>
<dbReference type="Proteomes" id="UP000670475">
    <property type="component" value="Unassembled WGS sequence"/>
</dbReference>
<feature type="transmembrane region" description="Helical" evidence="7">
    <location>
        <begin position="89"/>
        <end position="110"/>
    </location>
</feature>
<evidence type="ECO:0000256" key="7">
    <source>
        <dbReference type="SAM" id="Phobius"/>
    </source>
</evidence>
<feature type="transmembrane region" description="Helical" evidence="7">
    <location>
        <begin position="224"/>
        <end position="246"/>
    </location>
</feature>
<reference evidence="8" key="1">
    <citation type="submission" date="2021-03" db="EMBL/GenBank/DDBJ databases">
        <title>Whole genome sequence of Streptomyces bomunensis MMS17-BM035.</title>
        <authorList>
            <person name="Lee J.H."/>
        </authorList>
    </citation>
    <scope>NUCLEOTIDE SEQUENCE</scope>
    <source>
        <strain evidence="8">MMS17-BM035</strain>
    </source>
</reference>
<accession>A0A940RWJ2</accession>
<evidence type="ECO:0000256" key="3">
    <source>
        <dbReference type="ARBA" id="ARBA00022475"/>
    </source>
</evidence>
<keyword evidence="3" id="KW-1003">Cell membrane</keyword>
<organism evidence="8 9">
    <name type="scientific">Streptomyces montanisoli</name>
    <dbReference type="NCBI Taxonomy" id="2798581"/>
    <lineage>
        <taxon>Bacteria</taxon>
        <taxon>Bacillati</taxon>
        <taxon>Actinomycetota</taxon>
        <taxon>Actinomycetes</taxon>
        <taxon>Kitasatosporales</taxon>
        <taxon>Streptomycetaceae</taxon>
        <taxon>Streptomyces</taxon>
    </lineage>
</organism>
<dbReference type="InterPro" id="IPR011701">
    <property type="entry name" value="MFS"/>
</dbReference>